<dbReference type="InterPro" id="IPR007076">
    <property type="entry name" value="TfoX_N"/>
</dbReference>
<accession>A0A967C4G1</accession>
<dbReference type="SUPFAM" id="SSF159894">
    <property type="entry name" value="YgaC/TfoX-N like"/>
    <property type="match status" value="1"/>
</dbReference>
<dbReference type="EMBL" id="JAAQPH010000005">
    <property type="protein sequence ID" value="NIA68575.1"/>
    <property type="molecule type" value="Genomic_DNA"/>
</dbReference>
<reference evidence="3" key="1">
    <citation type="submission" date="2020-03" db="EMBL/GenBank/DDBJ databases">
        <title>Genome of Pelagibius litoralis DSM 21314T.</title>
        <authorList>
            <person name="Wang G."/>
        </authorList>
    </citation>
    <scope>NUCLEOTIDE SEQUENCE</scope>
    <source>
        <strain evidence="3">DSM 21314</strain>
    </source>
</reference>
<dbReference type="Proteomes" id="UP000761264">
    <property type="component" value="Unassembled WGS sequence"/>
</dbReference>
<dbReference type="AlphaFoldDB" id="A0A967C4G1"/>
<name>A0A967C4G1_9PROT</name>
<comment type="caution">
    <text evidence="3">The sequence shown here is derived from an EMBL/GenBank/DDBJ whole genome shotgun (WGS) entry which is preliminary data.</text>
</comment>
<dbReference type="Gene3D" id="3.30.1460.30">
    <property type="entry name" value="YgaC/TfoX-N like chaperone"/>
    <property type="match status" value="1"/>
</dbReference>
<evidence type="ECO:0000313" key="4">
    <source>
        <dbReference type="Proteomes" id="UP000761264"/>
    </source>
</evidence>
<dbReference type="RefSeq" id="WP_167223313.1">
    <property type="nucleotide sequence ID" value="NZ_JAAQPH010000005.1"/>
</dbReference>
<organism evidence="3 4">
    <name type="scientific">Pelagibius litoralis</name>
    <dbReference type="NCBI Taxonomy" id="374515"/>
    <lineage>
        <taxon>Bacteria</taxon>
        <taxon>Pseudomonadati</taxon>
        <taxon>Pseudomonadota</taxon>
        <taxon>Alphaproteobacteria</taxon>
        <taxon>Rhodospirillales</taxon>
        <taxon>Rhodovibrionaceae</taxon>
        <taxon>Pelagibius</taxon>
    </lineage>
</organism>
<feature type="domain" description="TfoX N-terminal" evidence="2">
    <location>
        <begin position="14"/>
        <end position="105"/>
    </location>
</feature>
<dbReference type="Pfam" id="PF04993">
    <property type="entry name" value="TfoX_N"/>
    <property type="match status" value="1"/>
</dbReference>
<evidence type="ECO:0000313" key="3">
    <source>
        <dbReference type="EMBL" id="NIA68575.1"/>
    </source>
</evidence>
<gene>
    <name evidence="3" type="ORF">HBA54_08225</name>
</gene>
<evidence type="ECO:0000259" key="2">
    <source>
        <dbReference type="Pfam" id="PF04993"/>
    </source>
</evidence>
<keyword evidence="4" id="KW-1185">Reference proteome</keyword>
<evidence type="ECO:0000256" key="1">
    <source>
        <dbReference type="SAM" id="MobiDB-lite"/>
    </source>
</evidence>
<feature type="compositionally biased region" description="Basic residues" evidence="1">
    <location>
        <begin position="108"/>
        <end position="128"/>
    </location>
</feature>
<dbReference type="InterPro" id="IPR047525">
    <property type="entry name" value="TfoX-like"/>
</dbReference>
<feature type="region of interest" description="Disordered" evidence="1">
    <location>
        <begin position="106"/>
        <end position="128"/>
    </location>
</feature>
<sequence length="128" mass="13928">MPERNAFVDHCLALLAPLGPVAPRAMFGGWGFFLDGNMFGLIAYGQLYLKADQASIETFAAAGSEPFVYEGKGKPVTMSYWRAPEDAMEAPDALLPWAELAVAAARRGAAKKNKTKKPARQRKTPRLS</sequence>
<dbReference type="PANTHER" id="PTHR36121:SF1">
    <property type="entry name" value="PROTEIN SXY"/>
    <property type="match status" value="1"/>
</dbReference>
<dbReference type="PANTHER" id="PTHR36121">
    <property type="entry name" value="PROTEIN SXY"/>
    <property type="match status" value="1"/>
</dbReference>
<protein>
    <submittedName>
        <fullName evidence="3">TfoX/Sxy family protein</fullName>
    </submittedName>
</protein>
<proteinExistence type="predicted"/>